<dbReference type="Proteomes" id="UP000295294">
    <property type="component" value="Plasmid unnamed2"/>
</dbReference>
<geneLocation type="plasmid" evidence="1">
    <name>unnamed2</name>
</geneLocation>
<name>A0A4P7LKH8_9BURK</name>
<protein>
    <submittedName>
        <fullName evidence="1">Uncharacterized protein</fullName>
    </submittedName>
</protein>
<reference evidence="1 2" key="1">
    <citation type="submission" date="2019-03" db="EMBL/GenBank/DDBJ databases">
        <title>Efficiently degradation of phenoxyalkanoic acid herbicides by Cupriavidus oxalaticus strain X32.</title>
        <authorList>
            <person name="Sheng X."/>
        </authorList>
    </citation>
    <scope>NUCLEOTIDE SEQUENCE [LARGE SCALE GENOMIC DNA]</scope>
    <source>
        <strain evidence="1 2">X32</strain>
        <plasmid evidence="1 2">unnamed2</plasmid>
    </source>
</reference>
<dbReference type="KEGG" id="cox:E0W60_33985"/>
<proteinExistence type="predicted"/>
<evidence type="ECO:0000313" key="1">
    <source>
        <dbReference type="EMBL" id="QBY56068.1"/>
    </source>
</evidence>
<keyword evidence="1" id="KW-0614">Plasmid</keyword>
<dbReference type="AlphaFoldDB" id="A0A4P7LKH8"/>
<dbReference type="EMBL" id="CP038637">
    <property type="protein sequence ID" value="QBY56068.1"/>
    <property type="molecule type" value="Genomic_DNA"/>
</dbReference>
<accession>A0A4P7LKH8</accession>
<gene>
    <name evidence="1" type="ORF">E0W60_33985</name>
</gene>
<organism evidence="1 2">
    <name type="scientific">Cupriavidus oxalaticus</name>
    <dbReference type="NCBI Taxonomy" id="96344"/>
    <lineage>
        <taxon>Bacteria</taxon>
        <taxon>Pseudomonadati</taxon>
        <taxon>Pseudomonadota</taxon>
        <taxon>Betaproteobacteria</taxon>
        <taxon>Burkholderiales</taxon>
        <taxon>Burkholderiaceae</taxon>
        <taxon>Cupriavidus</taxon>
    </lineage>
</organism>
<sequence>MVRLAGCTLDITPTVALRCAQRLLGRGIARRAARAAFGTPGRTASDKSAVTAVHLAALEQELAAELEALGDDIDAAKDGIASAWRDSPERLAILADWSTQQAARIRGAAE</sequence>
<evidence type="ECO:0000313" key="2">
    <source>
        <dbReference type="Proteomes" id="UP000295294"/>
    </source>
</evidence>